<sequence>MIVVLGGLLSAFSSCKKEDIKVSGKEAEGTFTAFEITMDGKTTPMPTEDESMKIKVTVVDATKAEVILSLTTKDKTDQTPPISCSIKKDPDGFTYLTDIETGKELVLYYDKNTIDCFVPDGKGTTVSASRNGKKPDWWDD</sequence>
<accession>A0ABP8G1V2</accession>
<dbReference type="Proteomes" id="UP001501207">
    <property type="component" value="Unassembled WGS sequence"/>
</dbReference>
<reference evidence="2" key="1">
    <citation type="journal article" date="2019" name="Int. J. Syst. Evol. Microbiol.">
        <title>The Global Catalogue of Microorganisms (GCM) 10K type strain sequencing project: providing services to taxonomists for standard genome sequencing and annotation.</title>
        <authorList>
            <consortium name="The Broad Institute Genomics Platform"/>
            <consortium name="The Broad Institute Genome Sequencing Center for Infectious Disease"/>
            <person name="Wu L."/>
            <person name="Ma J."/>
        </authorList>
    </citation>
    <scope>NUCLEOTIDE SEQUENCE [LARGE SCALE GENOMIC DNA]</scope>
    <source>
        <strain evidence="2">JCM 17664</strain>
    </source>
</reference>
<keyword evidence="2" id="KW-1185">Reference proteome</keyword>
<name>A0ABP8G1V2_9BACT</name>
<evidence type="ECO:0000313" key="2">
    <source>
        <dbReference type="Proteomes" id="UP001501207"/>
    </source>
</evidence>
<proteinExistence type="predicted"/>
<dbReference type="EMBL" id="BAABFN010000006">
    <property type="protein sequence ID" value="GAA4315311.1"/>
    <property type="molecule type" value="Genomic_DNA"/>
</dbReference>
<evidence type="ECO:0000313" key="1">
    <source>
        <dbReference type="EMBL" id="GAA4315311.1"/>
    </source>
</evidence>
<comment type="caution">
    <text evidence="1">The sequence shown here is derived from an EMBL/GenBank/DDBJ whole genome shotgun (WGS) entry which is preliminary data.</text>
</comment>
<organism evidence="1 2">
    <name type="scientific">Compostibacter hankyongensis</name>
    <dbReference type="NCBI Taxonomy" id="1007089"/>
    <lineage>
        <taxon>Bacteria</taxon>
        <taxon>Pseudomonadati</taxon>
        <taxon>Bacteroidota</taxon>
        <taxon>Chitinophagia</taxon>
        <taxon>Chitinophagales</taxon>
        <taxon>Chitinophagaceae</taxon>
        <taxon>Compostibacter</taxon>
    </lineage>
</organism>
<protein>
    <submittedName>
        <fullName evidence="1">Uncharacterized protein</fullName>
    </submittedName>
</protein>
<gene>
    <name evidence="1" type="ORF">GCM10023143_26610</name>
</gene>